<dbReference type="InterPro" id="IPR011990">
    <property type="entry name" value="TPR-like_helical_dom_sf"/>
</dbReference>
<dbReference type="Pfam" id="PF14559">
    <property type="entry name" value="TPR_19"/>
    <property type="match status" value="1"/>
</dbReference>
<evidence type="ECO:0008006" key="3">
    <source>
        <dbReference type="Google" id="ProtNLM"/>
    </source>
</evidence>
<dbReference type="AlphaFoldDB" id="A7T429"/>
<dbReference type="HOGENOM" id="CLU_1242814_0_0_1"/>
<proteinExistence type="predicted"/>
<sequence length="223" mass="25919">MSIFRKGTDSISMNMDRRIADAKRKVLSMHELGYTQSAPRTDIKPLRATQNTRAFTEYIADWKTIEELKIVMNRHTIITILGCCLLLLSASPSYAQDEALTKARVHMLSEEYKEAESIYKKLYRKNPLNKEVYSEYFQLLLKTKDYKRAEKLVTEQLTIRPNYSLTTIDLGILYKEQGKKKKARELFEQAITELSGDDLLTQEVANTFLAMKENELALKTYER</sequence>
<dbReference type="Proteomes" id="UP000001593">
    <property type="component" value="Unassembled WGS sequence"/>
</dbReference>
<accession>A7T429</accession>
<dbReference type="InParanoid" id="A7T429"/>
<keyword evidence="2" id="KW-1185">Reference proteome</keyword>
<gene>
    <name evidence="1" type="ORF">NEMVEDRAFT_v1g222045</name>
</gene>
<dbReference type="InterPro" id="IPR019734">
    <property type="entry name" value="TPR_rpt"/>
</dbReference>
<dbReference type="Gene3D" id="1.25.40.10">
    <property type="entry name" value="Tetratricopeptide repeat domain"/>
    <property type="match status" value="1"/>
</dbReference>
<dbReference type="SUPFAM" id="SSF48452">
    <property type="entry name" value="TPR-like"/>
    <property type="match status" value="1"/>
</dbReference>
<evidence type="ECO:0000313" key="1">
    <source>
        <dbReference type="EMBL" id="EDO29284.1"/>
    </source>
</evidence>
<evidence type="ECO:0000313" key="2">
    <source>
        <dbReference type="Proteomes" id="UP000001593"/>
    </source>
</evidence>
<dbReference type="EMBL" id="DS470743">
    <property type="protein sequence ID" value="EDO29284.1"/>
    <property type="molecule type" value="Genomic_DNA"/>
</dbReference>
<dbReference type="Pfam" id="PF13181">
    <property type="entry name" value="TPR_8"/>
    <property type="match status" value="1"/>
</dbReference>
<reference evidence="1 2" key="1">
    <citation type="journal article" date="2007" name="Science">
        <title>Sea anemone genome reveals ancestral eumetazoan gene repertoire and genomic organization.</title>
        <authorList>
            <person name="Putnam N.H."/>
            <person name="Srivastava M."/>
            <person name="Hellsten U."/>
            <person name="Dirks B."/>
            <person name="Chapman J."/>
            <person name="Salamov A."/>
            <person name="Terry A."/>
            <person name="Shapiro H."/>
            <person name="Lindquist E."/>
            <person name="Kapitonov V.V."/>
            <person name="Jurka J."/>
            <person name="Genikhovich G."/>
            <person name="Grigoriev I.V."/>
            <person name="Lucas S.M."/>
            <person name="Steele R.E."/>
            <person name="Finnerty J.R."/>
            <person name="Technau U."/>
            <person name="Martindale M.Q."/>
            <person name="Rokhsar D.S."/>
        </authorList>
    </citation>
    <scope>NUCLEOTIDE SEQUENCE [LARGE SCALE GENOMIC DNA]</scope>
    <source>
        <strain evidence="2">CH2 X CH6</strain>
    </source>
</reference>
<organism evidence="1 2">
    <name type="scientific">Nematostella vectensis</name>
    <name type="common">Starlet sea anemone</name>
    <dbReference type="NCBI Taxonomy" id="45351"/>
    <lineage>
        <taxon>Eukaryota</taxon>
        <taxon>Metazoa</taxon>
        <taxon>Cnidaria</taxon>
        <taxon>Anthozoa</taxon>
        <taxon>Hexacorallia</taxon>
        <taxon>Actiniaria</taxon>
        <taxon>Edwardsiidae</taxon>
        <taxon>Nematostella</taxon>
    </lineage>
</organism>
<feature type="non-terminal residue" evidence="1">
    <location>
        <position position="223"/>
    </location>
</feature>
<protein>
    <recommendedName>
        <fullName evidence="3">Tetratricopeptide repeat protein</fullName>
    </recommendedName>
</protein>
<name>A7T429_NEMVE</name>